<evidence type="ECO:0000313" key="3">
    <source>
        <dbReference type="EMBL" id="CUV65292.1"/>
    </source>
</evidence>
<dbReference type="Gene3D" id="3.30.70.1070">
    <property type="entry name" value="Sporulation related repeat"/>
    <property type="match status" value="1"/>
</dbReference>
<name>A0A0S4XMR5_9BACT</name>
<evidence type="ECO:0000256" key="1">
    <source>
        <dbReference type="SAM" id="Phobius"/>
    </source>
</evidence>
<dbReference type="GO" id="GO:0042834">
    <property type="term" value="F:peptidoglycan binding"/>
    <property type="evidence" value="ECO:0007669"/>
    <property type="project" value="InterPro"/>
</dbReference>
<dbReference type="EMBL" id="FAXN01000023">
    <property type="protein sequence ID" value="CUV65292.1"/>
    <property type="molecule type" value="Genomic_DNA"/>
</dbReference>
<dbReference type="InterPro" id="IPR007730">
    <property type="entry name" value="SPOR-like_dom"/>
</dbReference>
<dbReference type="AlphaFoldDB" id="A0A0S4XMR5"/>
<protein>
    <recommendedName>
        <fullName evidence="2">SPOR domain-containing protein</fullName>
    </recommendedName>
</protein>
<reference evidence="3" key="1">
    <citation type="submission" date="2015-11" db="EMBL/GenBank/DDBJ databases">
        <authorList>
            <person name="Zhang Y."/>
            <person name="Guo Z."/>
        </authorList>
    </citation>
    <scope>NUCLEOTIDE SEQUENCE</scope>
    <source>
        <strain evidence="3">BN30871</strain>
    </source>
</reference>
<proteinExistence type="predicted"/>
<dbReference type="InterPro" id="IPR036680">
    <property type="entry name" value="SPOR-like_sf"/>
</dbReference>
<organism evidence="3">
    <name type="scientific">Sulfurovum sp. enrichment culture clone C5</name>
    <dbReference type="NCBI Taxonomy" id="497650"/>
    <lineage>
        <taxon>Bacteria</taxon>
        <taxon>Pseudomonadati</taxon>
        <taxon>Campylobacterota</taxon>
        <taxon>Epsilonproteobacteria</taxon>
        <taxon>Campylobacterales</taxon>
        <taxon>Sulfurovaceae</taxon>
        <taxon>Sulfurovum</taxon>
        <taxon>environmental samples</taxon>
    </lineage>
</organism>
<gene>
    <name evidence="3" type="ORF">BN3087_240031</name>
</gene>
<keyword evidence="1" id="KW-0812">Transmembrane</keyword>
<accession>A0A0S4XMR5</accession>
<dbReference type="PROSITE" id="PS51724">
    <property type="entry name" value="SPOR"/>
    <property type="match status" value="1"/>
</dbReference>
<feature type="transmembrane region" description="Helical" evidence="1">
    <location>
        <begin position="32"/>
        <end position="54"/>
    </location>
</feature>
<keyword evidence="1" id="KW-0472">Membrane</keyword>
<sequence>MESTMKKQDSLDDLIISENIGSNKGSGSSKSILTMIGLVLAVLIGAILLTKVVLEEPQKPKIPLEENLTNSALVQTDMNESNLSDINESMMIESNTSMPVNEEVNTSIKEVSTSTNNNSVTPPPVVVPKKVVEKTIKKDSVKKLLPAKDKVNTQEATKTVKKDLNKTVSNASKTETTTAKQNTNTTKEQTNNETYYVQVGSFSNKPNDSFISIINKNGYTHKVVTSQNGSSKILIGPYSGREKASVALVKIKDRINKSAFLVKQ</sequence>
<feature type="domain" description="SPOR" evidence="2">
    <location>
        <begin position="189"/>
        <end position="264"/>
    </location>
</feature>
<keyword evidence="1" id="KW-1133">Transmembrane helix</keyword>
<evidence type="ECO:0000259" key="2">
    <source>
        <dbReference type="PROSITE" id="PS51724"/>
    </source>
</evidence>
<dbReference type="Pfam" id="PF05036">
    <property type="entry name" value="SPOR"/>
    <property type="match status" value="1"/>
</dbReference>
<dbReference type="SUPFAM" id="SSF110997">
    <property type="entry name" value="Sporulation related repeat"/>
    <property type="match status" value="1"/>
</dbReference>